<protein>
    <recommendedName>
        <fullName evidence="9">3-dehydrosphinganine reductase</fullName>
        <ecNumber evidence="9">1.1.1.102</ecNumber>
    </recommendedName>
</protein>
<accession>A0A4P9YN37</accession>
<comment type="subcellular location">
    <subcellularLocation>
        <location evidence="1">Endoplasmic reticulum</location>
    </subcellularLocation>
</comment>
<evidence type="ECO:0000256" key="6">
    <source>
        <dbReference type="ARBA" id="ARBA00022919"/>
    </source>
</evidence>
<dbReference type="Proteomes" id="UP000281549">
    <property type="component" value="Unassembled WGS sequence"/>
</dbReference>
<dbReference type="PANTHER" id="PTHR43550:SF3">
    <property type="entry name" value="3-KETODIHYDROSPHINGOSINE REDUCTASE"/>
    <property type="match status" value="1"/>
</dbReference>
<organism evidence="13 14">
    <name type="scientific">Rozella allomycis (strain CSF55)</name>
    <dbReference type="NCBI Taxonomy" id="988480"/>
    <lineage>
        <taxon>Eukaryota</taxon>
        <taxon>Fungi</taxon>
        <taxon>Fungi incertae sedis</taxon>
        <taxon>Cryptomycota</taxon>
        <taxon>Cryptomycota incertae sedis</taxon>
        <taxon>Rozella</taxon>
    </lineage>
</organism>
<evidence type="ECO:0000256" key="12">
    <source>
        <dbReference type="SAM" id="Phobius"/>
    </source>
</evidence>
<dbReference type="FunFam" id="3.40.50.720:FF:000468">
    <property type="entry name" value="Short-chain dehydrogenase, putative"/>
    <property type="match status" value="1"/>
</dbReference>
<comment type="pathway">
    <text evidence="2">Lipid metabolism; sphingolipid metabolism.</text>
</comment>
<evidence type="ECO:0000256" key="8">
    <source>
        <dbReference type="ARBA" id="ARBA00023098"/>
    </source>
</evidence>
<dbReference type="EMBL" id="ML005000">
    <property type="protein sequence ID" value="RKP20995.1"/>
    <property type="molecule type" value="Genomic_DNA"/>
</dbReference>
<keyword evidence="8" id="KW-0443">Lipid metabolism</keyword>
<evidence type="ECO:0000256" key="2">
    <source>
        <dbReference type="ARBA" id="ARBA00004760"/>
    </source>
</evidence>
<feature type="transmembrane region" description="Helical" evidence="12">
    <location>
        <begin position="292"/>
        <end position="313"/>
    </location>
</feature>
<dbReference type="Gene3D" id="3.40.50.720">
    <property type="entry name" value="NAD(P)-binding Rossmann-like Domain"/>
    <property type="match status" value="1"/>
</dbReference>
<keyword evidence="12" id="KW-1133">Transmembrane helix</keyword>
<evidence type="ECO:0000256" key="3">
    <source>
        <dbReference type="ARBA" id="ARBA00004991"/>
    </source>
</evidence>
<evidence type="ECO:0000256" key="1">
    <source>
        <dbReference type="ARBA" id="ARBA00004240"/>
    </source>
</evidence>
<dbReference type="PRINTS" id="PR00081">
    <property type="entry name" value="GDHRDH"/>
</dbReference>
<keyword evidence="5" id="KW-0521">NADP</keyword>
<reference evidence="14" key="1">
    <citation type="journal article" date="2018" name="Nat. Microbiol.">
        <title>Leveraging single-cell genomics to expand the fungal tree of life.</title>
        <authorList>
            <person name="Ahrendt S.R."/>
            <person name="Quandt C.A."/>
            <person name="Ciobanu D."/>
            <person name="Clum A."/>
            <person name="Salamov A."/>
            <person name="Andreopoulos B."/>
            <person name="Cheng J.F."/>
            <person name="Woyke T."/>
            <person name="Pelin A."/>
            <person name="Henrissat B."/>
            <person name="Reynolds N.K."/>
            <person name="Benny G.L."/>
            <person name="Smith M.E."/>
            <person name="James T.Y."/>
            <person name="Grigoriev I.V."/>
        </authorList>
    </citation>
    <scope>NUCLEOTIDE SEQUENCE [LARGE SCALE GENOMIC DNA]</scope>
    <source>
        <strain evidence="14">CSF55</strain>
    </source>
</reference>
<dbReference type="CDD" id="cd08939">
    <property type="entry name" value="KDSR-like_SDR_c"/>
    <property type="match status" value="1"/>
</dbReference>
<dbReference type="GO" id="GO:0005789">
    <property type="term" value="C:endoplasmic reticulum membrane"/>
    <property type="evidence" value="ECO:0007669"/>
    <property type="project" value="TreeGrafter"/>
</dbReference>
<keyword evidence="12" id="KW-0472">Membrane</keyword>
<evidence type="ECO:0000313" key="13">
    <source>
        <dbReference type="EMBL" id="RKP20995.1"/>
    </source>
</evidence>
<dbReference type="SUPFAM" id="SSF51735">
    <property type="entry name" value="NAD(P)-binding Rossmann-fold domains"/>
    <property type="match status" value="1"/>
</dbReference>
<dbReference type="EC" id="1.1.1.102" evidence="9"/>
<keyword evidence="4" id="KW-0256">Endoplasmic reticulum</keyword>
<evidence type="ECO:0000256" key="11">
    <source>
        <dbReference type="ARBA" id="ARBA00048930"/>
    </source>
</evidence>
<dbReference type="GO" id="GO:0006666">
    <property type="term" value="P:3-keto-sphinganine metabolic process"/>
    <property type="evidence" value="ECO:0007669"/>
    <property type="project" value="InterPro"/>
</dbReference>
<sequence length="328" mass="36463">MQIISFVILILIVLAIVSIIAAYYLDKPFSKFEPRGKHIVITGGSSGLGFSIAKLLVQQGANVTIIARRLDLLEQAKTQLEKHADLSKTKILTLSADVSKHQNIAAAISLAESEIGQSVDYIFTCAGYSRPGLFLDIEPFEFENGMKINYLGTVNAIRAAVQSMITKKRRGKIILISSTLGVMNLIGYSQYSPTKHAIRSLAETLHQELQPYQIDVHIYYVSTILTPGYLEEEKTKPAITKIIEGTEISDASPDARAKTLIDEGLTKNNHVITSDFVTDIFRIASKGVSVGYGFYDFVISIFASIAIPCWRFFIQHQIRHHEKNEKVQ</sequence>
<keyword evidence="6" id="KW-0746">Sphingolipid metabolism</keyword>
<dbReference type="GO" id="GO:0030148">
    <property type="term" value="P:sphingolipid biosynthetic process"/>
    <property type="evidence" value="ECO:0007669"/>
    <property type="project" value="InterPro"/>
</dbReference>
<keyword evidence="12" id="KW-0812">Transmembrane</keyword>
<dbReference type="AlphaFoldDB" id="A0A4P9YN37"/>
<evidence type="ECO:0000256" key="9">
    <source>
        <dbReference type="ARBA" id="ARBA00026112"/>
    </source>
</evidence>
<dbReference type="PANTHER" id="PTHR43550">
    <property type="entry name" value="3-KETODIHYDROSPHINGOSINE REDUCTASE"/>
    <property type="match status" value="1"/>
</dbReference>
<comment type="pathway">
    <text evidence="3">Sphingolipid metabolism.</text>
</comment>
<evidence type="ECO:0000256" key="7">
    <source>
        <dbReference type="ARBA" id="ARBA00023002"/>
    </source>
</evidence>
<dbReference type="Pfam" id="PF00106">
    <property type="entry name" value="adh_short"/>
    <property type="match status" value="1"/>
</dbReference>
<dbReference type="InterPro" id="IPR036291">
    <property type="entry name" value="NAD(P)-bd_dom_sf"/>
</dbReference>
<dbReference type="InterPro" id="IPR045022">
    <property type="entry name" value="KDSR-like"/>
</dbReference>
<comment type="function">
    <text evidence="10">Catalyzes the reduction of 3'-oxosphinganine (3-ketodihydrosphingosine/KDS) to sphinganine (dihydrosphingosine/DHS), the second step of de novo sphingolipid biosynthesis.</text>
</comment>
<dbReference type="InterPro" id="IPR002347">
    <property type="entry name" value="SDR_fam"/>
</dbReference>
<evidence type="ECO:0000256" key="4">
    <source>
        <dbReference type="ARBA" id="ARBA00022824"/>
    </source>
</evidence>
<feature type="transmembrane region" description="Helical" evidence="12">
    <location>
        <begin position="6"/>
        <end position="25"/>
    </location>
</feature>
<proteinExistence type="predicted"/>
<comment type="catalytic activity">
    <reaction evidence="11">
        <text>sphinganine + NADP(+) = 3-oxosphinganine + NADPH + H(+)</text>
        <dbReference type="Rhea" id="RHEA:22640"/>
        <dbReference type="ChEBI" id="CHEBI:15378"/>
        <dbReference type="ChEBI" id="CHEBI:57783"/>
        <dbReference type="ChEBI" id="CHEBI:57817"/>
        <dbReference type="ChEBI" id="CHEBI:58299"/>
        <dbReference type="ChEBI" id="CHEBI:58349"/>
        <dbReference type="EC" id="1.1.1.102"/>
    </reaction>
    <physiologicalReaction direction="right-to-left" evidence="11">
        <dbReference type="Rhea" id="RHEA:22642"/>
    </physiologicalReaction>
</comment>
<evidence type="ECO:0000313" key="14">
    <source>
        <dbReference type="Proteomes" id="UP000281549"/>
    </source>
</evidence>
<keyword evidence="7" id="KW-0560">Oxidoreductase</keyword>
<gene>
    <name evidence="13" type="ORF">ROZALSC1DRAFT_12013</name>
</gene>
<evidence type="ECO:0000256" key="5">
    <source>
        <dbReference type="ARBA" id="ARBA00022857"/>
    </source>
</evidence>
<dbReference type="GO" id="GO:0047560">
    <property type="term" value="F:3-dehydrosphinganine reductase activity"/>
    <property type="evidence" value="ECO:0007669"/>
    <property type="project" value="UniProtKB-EC"/>
</dbReference>
<evidence type="ECO:0000256" key="10">
    <source>
        <dbReference type="ARBA" id="ARBA00044737"/>
    </source>
</evidence>
<name>A0A4P9YN37_ROZAC</name>